<protein>
    <recommendedName>
        <fullName evidence="3">BED-type domain-containing protein</fullName>
    </recommendedName>
</protein>
<name>A0A1D6M494_MAIZE</name>
<reference evidence="2" key="1">
    <citation type="submission" date="2015-12" db="EMBL/GenBank/DDBJ databases">
        <title>Update maize B73 reference genome by single molecule sequencing technologies.</title>
        <authorList>
            <consortium name="Maize Genome Sequencing Project"/>
            <person name="Ware D."/>
        </authorList>
    </citation>
    <scope>NUCLEOTIDE SEQUENCE</scope>
    <source>
        <tissue evidence="2">Seedling</tissue>
    </source>
</reference>
<evidence type="ECO:0008006" key="3">
    <source>
        <dbReference type="Google" id="ProtNLM"/>
    </source>
</evidence>
<dbReference type="PANTHER" id="PTHR46951:SF2">
    <property type="entry name" value="BED-TYPE DOMAIN-CONTAINING PROTEIN"/>
    <property type="match status" value="1"/>
</dbReference>
<evidence type="ECO:0000256" key="1">
    <source>
        <dbReference type="SAM" id="MobiDB-lite"/>
    </source>
</evidence>
<dbReference type="InterPro" id="IPR012337">
    <property type="entry name" value="RNaseH-like_sf"/>
</dbReference>
<feature type="compositionally biased region" description="Acidic residues" evidence="1">
    <location>
        <begin position="457"/>
        <end position="486"/>
    </location>
</feature>
<feature type="compositionally biased region" description="Low complexity" evidence="1">
    <location>
        <begin position="51"/>
        <end position="62"/>
    </location>
</feature>
<gene>
    <name evidence="2" type="ORF">ZEAMMB73_Zm00001d038187</name>
</gene>
<evidence type="ECO:0000313" key="2">
    <source>
        <dbReference type="EMBL" id="AQK85951.1"/>
    </source>
</evidence>
<sequence length="502" mass="56536">MKTTVLTSGVTRVNKLDNGFTGTLLAYRTTLVMELSIPCDNSDKSQKDTMSSAASNPSAQPAVDKQPLKRNSDDIGWEYGTIVNPNDWNVIKCKLCPMVVKAGIYRLKLHIAGRKGQVRACPNATQEDRDKCSKALDDSRKAKIARLTEKQEVIDAVADEMDVNDDTGLDDIGSSQPRTMGHMDKFTMSLDSNSLGSTQKNLHQQKISEHVMKERLHILKRYVARWMYVQGIPFNAINCDEFDQVLEAAGRFGPDIKPSMPWVYGEILKAKEEIRVVVGNLDKTGTGLYKNLMEVVEGKMKKRLDCPIHMAAYCLNPYYSYNSPSIFDNEDVVDGFYAAIETFYHGCERNWSCFEGIHTKKRNRLTCDRVDKLVYVRFNHIHAKRRIRAQKNKKADPLVATDATFAQGWMVDGAEKDEEGSDVEPVTGLTWKLIAETCGAEEVTKLRRSARLTVEREVEDTPLSETESEEEAPQEEDVDFESDQDDVITAGYELDAEEDNDG</sequence>
<dbReference type="PANTHER" id="PTHR46951">
    <property type="entry name" value="BED-TYPE DOMAIN-CONTAINING PROTEIN"/>
    <property type="match status" value="1"/>
</dbReference>
<dbReference type="EMBL" id="CM000782">
    <property type="protein sequence ID" value="AQK85951.1"/>
    <property type="molecule type" value="Genomic_DNA"/>
</dbReference>
<organism evidence="2">
    <name type="scientific">Zea mays</name>
    <name type="common">Maize</name>
    <dbReference type="NCBI Taxonomy" id="4577"/>
    <lineage>
        <taxon>Eukaryota</taxon>
        <taxon>Viridiplantae</taxon>
        <taxon>Streptophyta</taxon>
        <taxon>Embryophyta</taxon>
        <taxon>Tracheophyta</taxon>
        <taxon>Spermatophyta</taxon>
        <taxon>Magnoliopsida</taxon>
        <taxon>Liliopsida</taxon>
        <taxon>Poales</taxon>
        <taxon>Poaceae</taxon>
        <taxon>PACMAD clade</taxon>
        <taxon>Panicoideae</taxon>
        <taxon>Andropogonodae</taxon>
        <taxon>Andropogoneae</taxon>
        <taxon>Tripsacinae</taxon>
        <taxon>Zea</taxon>
    </lineage>
</organism>
<dbReference type="InParanoid" id="A0A1D6M494"/>
<dbReference type="OMA" id="MELSIPC"/>
<feature type="region of interest" description="Disordered" evidence="1">
    <location>
        <begin position="454"/>
        <end position="502"/>
    </location>
</feature>
<dbReference type="AlphaFoldDB" id="A0A1D6M494"/>
<dbReference type="ExpressionAtlas" id="A0A1D6M494">
    <property type="expression patterns" value="baseline"/>
</dbReference>
<proteinExistence type="predicted"/>
<feature type="region of interest" description="Disordered" evidence="1">
    <location>
        <begin position="42"/>
        <end position="70"/>
    </location>
</feature>
<accession>A0A1D6M494</accession>
<dbReference type="SUPFAM" id="SSF53098">
    <property type="entry name" value="Ribonuclease H-like"/>
    <property type="match status" value="1"/>
</dbReference>